<reference evidence="3 4" key="1">
    <citation type="journal article" date="2018" name="Nat. Genet.">
        <title>The Rosa genome provides new insights in the design of modern roses.</title>
        <authorList>
            <person name="Bendahmane M."/>
        </authorList>
    </citation>
    <scope>NUCLEOTIDE SEQUENCE [LARGE SCALE GENOMIC DNA]</scope>
    <source>
        <strain evidence="4">cv. Old Blush</strain>
    </source>
</reference>
<dbReference type="PRINTS" id="PR00625">
    <property type="entry name" value="JDOMAIN"/>
</dbReference>
<dbReference type="EMBL" id="PDCK01000045">
    <property type="protein sequence ID" value="PRQ18982.1"/>
    <property type="molecule type" value="Genomic_DNA"/>
</dbReference>
<dbReference type="Pfam" id="PF11926">
    <property type="entry name" value="DUF3444"/>
    <property type="match status" value="1"/>
</dbReference>
<sequence>MEEALQLKRAAEAKYKESNFKSALKYAKRARRLSPNLDGVSSMVTAFEILRTAHKNAAPNPPNWYKILQVEPFAHINTIKTRYKKLAFLLHPDKNPHLGSDEAFKLVGEAFRFLSDRIRRKEYDMKLRIKIQDRKMRESGGLGFGETFWTACSTCRLLHQFERRYLGLNLVCPSCKKSFEAVEVGGGDNAAGVRSSERLRKMGGEGSRASGIHGENVEKEVSDGNGESRRRLRKRMSSVGEVMERCETKKAKVDEEMMTLAELQLEIKQKAQEQKKKLMRKEKEKDRQKDAKKGKNSEVERRAVLKKGKTSEVERRTVLKKAKDLGSAKSRKSKGPKSEDLESTEVEDSQFYNFKKDKRSFKKGQVWAIYDDDDGMPRNYGLVDEVVSVSPFEVKISWLDLQNNGDQWLASWEKMGLPVPCGRFKVTRQTTTNSVHIFSHVTDCDRAAREIYRIYPKKGSVWALYNEAAFDADGGNLLVKEKRCYDIVVFLTSYSEMHGLSMGYLEKVDGFNTVFKRREIGAHAIRCLEKDDVRLISHEIPAKKLSGNEAPNLSKDCWELDPASLPLDLLTFG</sequence>
<accession>A0A2P6PAN9</accession>
<proteinExistence type="predicted"/>
<dbReference type="SMART" id="SM00271">
    <property type="entry name" value="DnaJ"/>
    <property type="match status" value="1"/>
</dbReference>
<keyword evidence="4" id="KW-1185">Reference proteome</keyword>
<dbReference type="Gramene" id="PRQ18982">
    <property type="protein sequence ID" value="PRQ18982"/>
    <property type="gene ID" value="RchiOBHm_Chr7g0212151"/>
</dbReference>
<feature type="domain" description="J" evidence="2">
    <location>
        <begin position="63"/>
        <end position="127"/>
    </location>
</feature>
<organism evidence="3 4">
    <name type="scientific">Rosa chinensis</name>
    <name type="common">China rose</name>
    <dbReference type="NCBI Taxonomy" id="74649"/>
    <lineage>
        <taxon>Eukaryota</taxon>
        <taxon>Viridiplantae</taxon>
        <taxon>Streptophyta</taxon>
        <taxon>Embryophyta</taxon>
        <taxon>Tracheophyta</taxon>
        <taxon>Spermatophyta</taxon>
        <taxon>Magnoliopsida</taxon>
        <taxon>eudicotyledons</taxon>
        <taxon>Gunneridae</taxon>
        <taxon>Pentapetalae</taxon>
        <taxon>rosids</taxon>
        <taxon>fabids</taxon>
        <taxon>Rosales</taxon>
        <taxon>Rosaceae</taxon>
        <taxon>Rosoideae</taxon>
        <taxon>Rosoideae incertae sedis</taxon>
        <taxon>Rosa</taxon>
    </lineage>
</organism>
<dbReference type="AlphaFoldDB" id="A0A2P6PAN9"/>
<feature type="region of interest" description="Disordered" evidence="1">
    <location>
        <begin position="218"/>
        <end position="240"/>
    </location>
</feature>
<comment type="caution">
    <text evidence="3">The sequence shown here is derived from an EMBL/GenBank/DDBJ whole genome shotgun (WGS) entry which is preliminary data.</text>
</comment>
<feature type="compositionally biased region" description="Basic and acidic residues" evidence="1">
    <location>
        <begin position="218"/>
        <end position="229"/>
    </location>
</feature>
<dbReference type="SUPFAM" id="SSF46565">
    <property type="entry name" value="Chaperone J-domain"/>
    <property type="match status" value="1"/>
</dbReference>
<dbReference type="OMA" id="RLFHQFE"/>
<feature type="region of interest" description="Disordered" evidence="1">
    <location>
        <begin position="274"/>
        <end position="342"/>
    </location>
</feature>
<dbReference type="Gene3D" id="1.10.287.110">
    <property type="entry name" value="DnaJ domain"/>
    <property type="match status" value="1"/>
</dbReference>
<dbReference type="PANTHER" id="PTHR44137:SF24">
    <property type="entry name" value="DNAJ HEAT SHOCK N-TERMINAL DOMAIN-CONTAINING PROTEIN"/>
    <property type="match status" value="1"/>
</dbReference>
<evidence type="ECO:0000313" key="4">
    <source>
        <dbReference type="Proteomes" id="UP000238479"/>
    </source>
</evidence>
<dbReference type="InterPro" id="IPR024593">
    <property type="entry name" value="DUF3444"/>
</dbReference>
<dbReference type="Pfam" id="PF23551">
    <property type="entry name" value="Zn_ribbon_20"/>
    <property type="match status" value="1"/>
</dbReference>
<evidence type="ECO:0000313" key="3">
    <source>
        <dbReference type="EMBL" id="PRQ18982.1"/>
    </source>
</evidence>
<dbReference type="PROSITE" id="PS50076">
    <property type="entry name" value="DNAJ_2"/>
    <property type="match status" value="1"/>
</dbReference>
<evidence type="ECO:0000256" key="1">
    <source>
        <dbReference type="SAM" id="MobiDB-lite"/>
    </source>
</evidence>
<dbReference type="OrthoDB" id="66964at2759"/>
<feature type="compositionally biased region" description="Basic and acidic residues" evidence="1">
    <location>
        <begin position="274"/>
        <end position="326"/>
    </location>
</feature>
<dbReference type="CDD" id="cd06257">
    <property type="entry name" value="DnaJ"/>
    <property type="match status" value="1"/>
</dbReference>
<name>A0A2P6PAN9_ROSCH</name>
<evidence type="ECO:0000259" key="2">
    <source>
        <dbReference type="PROSITE" id="PS50076"/>
    </source>
</evidence>
<dbReference type="Pfam" id="PF00226">
    <property type="entry name" value="DnaJ"/>
    <property type="match status" value="1"/>
</dbReference>
<dbReference type="InterPro" id="IPR001623">
    <property type="entry name" value="DnaJ_domain"/>
</dbReference>
<dbReference type="Proteomes" id="UP000238479">
    <property type="component" value="Chromosome 7"/>
</dbReference>
<protein>
    <submittedName>
        <fullName evidence="3">Putative DnaJ domain-containing protein</fullName>
    </submittedName>
</protein>
<dbReference type="PANTHER" id="PTHR44137">
    <property type="entry name" value="BNAC03G44070D PROTEIN"/>
    <property type="match status" value="1"/>
</dbReference>
<dbReference type="InterPro" id="IPR056988">
    <property type="entry name" value="Zn_ribbon_pln"/>
</dbReference>
<gene>
    <name evidence="3" type="ORF">RchiOBHm_Chr7g0212151</name>
</gene>
<dbReference type="InterPro" id="IPR036869">
    <property type="entry name" value="J_dom_sf"/>
</dbReference>